<evidence type="ECO:0000313" key="4">
    <source>
        <dbReference type="EMBL" id="SEO67458.1"/>
    </source>
</evidence>
<dbReference type="GO" id="GO:0016757">
    <property type="term" value="F:glycosyltransferase activity"/>
    <property type="evidence" value="ECO:0007669"/>
    <property type="project" value="InterPro"/>
</dbReference>
<dbReference type="Pfam" id="PF00534">
    <property type="entry name" value="Glycos_transf_1"/>
    <property type="match status" value="1"/>
</dbReference>
<dbReference type="SUPFAM" id="SSF53756">
    <property type="entry name" value="UDP-Glycosyltransferase/glycogen phosphorylase"/>
    <property type="match status" value="1"/>
</dbReference>
<evidence type="ECO:0000259" key="2">
    <source>
        <dbReference type="Pfam" id="PF00534"/>
    </source>
</evidence>
<dbReference type="OrthoDB" id="502646at2"/>
<dbReference type="Proteomes" id="UP000198657">
    <property type="component" value="Unassembled WGS sequence"/>
</dbReference>
<proteinExistence type="predicted"/>
<protein>
    <submittedName>
        <fullName evidence="4">Glycosyltransferase involved in cell wall bisynthesis</fullName>
    </submittedName>
</protein>
<feature type="domain" description="Glycosyltransferase subfamily 4-like N-terminal" evidence="3">
    <location>
        <begin position="18"/>
        <end position="181"/>
    </location>
</feature>
<name>A0A1H8RMP1_9FLAO</name>
<gene>
    <name evidence="4" type="ORF">SAMN04487942_0103</name>
</gene>
<evidence type="ECO:0000256" key="1">
    <source>
        <dbReference type="ARBA" id="ARBA00022679"/>
    </source>
</evidence>
<dbReference type="CDD" id="cd03801">
    <property type="entry name" value="GT4_PimA-like"/>
    <property type="match status" value="1"/>
</dbReference>
<dbReference type="InterPro" id="IPR028098">
    <property type="entry name" value="Glyco_trans_4-like_N"/>
</dbReference>
<accession>A0A1H8RMP1</accession>
<dbReference type="AlphaFoldDB" id="A0A1H8RMP1"/>
<dbReference type="PANTHER" id="PTHR46401">
    <property type="entry name" value="GLYCOSYLTRANSFERASE WBBK-RELATED"/>
    <property type="match status" value="1"/>
</dbReference>
<keyword evidence="1 4" id="KW-0808">Transferase</keyword>
<dbReference type="EMBL" id="FODN01000012">
    <property type="protein sequence ID" value="SEO67458.1"/>
    <property type="molecule type" value="Genomic_DNA"/>
</dbReference>
<organism evidence="4 5">
    <name type="scientific">Flavobacterium sinopsychrotolerans</name>
    <dbReference type="NCBI Taxonomy" id="604089"/>
    <lineage>
        <taxon>Bacteria</taxon>
        <taxon>Pseudomonadati</taxon>
        <taxon>Bacteroidota</taxon>
        <taxon>Flavobacteriia</taxon>
        <taxon>Flavobacteriales</taxon>
        <taxon>Flavobacteriaceae</taxon>
        <taxon>Flavobacterium</taxon>
    </lineage>
</organism>
<dbReference type="RefSeq" id="WP_091174260.1">
    <property type="nucleotide sequence ID" value="NZ_CBCSFM010000014.1"/>
</dbReference>
<dbReference type="STRING" id="604089.SAMN04487942_0103"/>
<reference evidence="5" key="1">
    <citation type="submission" date="2016-10" db="EMBL/GenBank/DDBJ databases">
        <authorList>
            <person name="Varghese N."/>
            <person name="Submissions S."/>
        </authorList>
    </citation>
    <scope>NUCLEOTIDE SEQUENCE [LARGE SCALE GENOMIC DNA]</scope>
    <source>
        <strain evidence="5">CGMCC 1.8704</strain>
    </source>
</reference>
<sequence>MHIGFITSHFPFHDSKSVGGIGTSIKNLSDGLVNLGHTVSVFVYGQETDKNFIEDNLKIYKIKNVKFKGLSWFLTRKKIETVIRRVNDCDALDIVEAPDWEGITSFIKTRCPLVIRLNGSDTYFCHLDGRKVKLKNKFHEKRALEKADGIISVSQYTGDLTNKVFNLQKEIVVIPNGINLKNFQPKPAVEKSQVILYFGGIIRKKGVLEIPHYFNRVIQKIPKTRMILIGKDMPDKISGNASTLQMMEGLFSDEALKRVAFLGSVPYQEIKKHINNATVCIFPSYAEAMPVSWLEAMALEKAIVASNIGWSNEIIEEGVNGFKVQPDKHDDFAKRIVMLLENEELRKMIEINAGRTIATKFSTEVTAIQSIKFYNDIIAQYND</sequence>
<dbReference type="Pfam" id="PF13439">
    <property type="entry name" value="Glyco_transf_4"/>
    <property type="match status" value="1"/>
</dbReference>
<dbReference type="Gene3D" id="3.40.50.2000">
    <property type="entry name" value="Glycogen Phosphorylase B"/>
    <property type="match status" value="2"/>
</dbReference>
<evidence type="ECO:0000313" key="5">
    <source>
        <dbReference type="Proteomes" id="UP000198657"/>
    </source>
</evidence>
<evidence type="ECO:0000259" key="3">
    <source>
        <dbReference type="Pfam" id="PF13439"/>
    </source>
</evidence>
<dbReference type="GO" id="GO:0009103">
    <property type="term" value="P:lipopolysaccharide biosynthetic process"/>
    <property type="evidence" value="ECO:0007669"/>
    <property type="project" value="TreeGrafter"/>
</dbReference>
<dbReference type="PANTHER" id="PTHR46401:SF2">
    <property type="entry name" value="GLYCOSYLTRANSFERASE WBBK-RELATED"/>
    <property type="match status" value="1"/>
</dbReference>
<feature type="domain" description="Glycosyl transferase family 1" evidence="2">
    <location>
        <begin position="182"/>
        <end position="353"/>
    </location>
</feature>
<dbReference type="InterPro" id="IPR001296">
    <property type="entry name" value="Glyco_trans_1"/>
</dbReference>
<keyword evidence="5" id="KW-1185">Reference proteome</keyword>